<evidence type="ECO:0000313" key="1">
    <source>
        <dbReference type="EMBL" id="MQL72533.1"/>
    </source>
</evidence>
<protein>
    <submittedName>
        <fullName evidence="1">Uncharacterized protein</fullName>
    </submittedName>
</protein>
<reference evidence="1" key="1">
    <citation type="submission" date="2017-07" db="EMBL/GenBank/DDBJ databases">
        <title>Taro Niue Genome Assembly and Annotation.</title>
        <authorList>
            <person name="Atibalentja N."/>
            <person name="Keating K."/>
            <person name="Fields C.J."/>
        </authorList>
    </citation>
    <scope>NUCLEOTIDE SEQUENCE</scope>
    <source>
        <strain evidence="1">Niue_2</strain>
        <tissue evidence="1">Leaf</tissue>
    </source>
</reference>
<dbReference type="Proteomes" id="UP000652761">
    <property type="component" value="Unassembled WGS sequence"/>
</dbReference>
<organism evidence="1 2">
    <name type="scientific">Colocasia esculenta</name>
    <name type="common">Wild taro</name>
    <name type="synonym">Arum esculentum</name>
    <dbReference type="NCBI Taxonomy" id="4460"/>
    <lineage>
        <taxon>Eukaryota</taxon>
        <taxon>Viridiplantae</taxon>
        <taxon>Streptophyta</taxon>
        <taxon>Embryophyta</taxon>
        <taxon>Tracheophyta</taxon>
        <taxon>Spermatophyta</taxon>
        <taxon>Magnoliopsida</taxon>
        <taxon>Liliopsida</taxon>
        <taxon>Araceae</taxon>
        <taxon>Aroideae</taxon>
        <taxon>Colocasieae</taxon>
        <taxon>Colocasia</taxon>
    </lineage>
</organism>
<comment type="caution">
    <text evidence="1">The sequence shown here is derived from an EMBL/GenBank/DDBJ whole genome shotgun (WGS) entry which is preliminary data.</text>
</comment>
<gene>
    <name evidence="1" type="ORF">Taro_004883</name>
</gene>
<accession>A0A843TSW9</accession>
<dbReference type="EMBL" id="NMUH01000134">
    <property type="protein sequence ID" value="MQL72533.1"/>
    <property type="molecule type" value="Genomic_DNA"/>
</dbReference>
<feature type="non-terminal residue" evidence="1">
    <location>
        <position position="1"/>
    </location>
</feature>
<keyword evidence="2" id="KW-1185">Reference proteome</keyword>
<proteinExistence type="predicted"/>
<evidence type="ECO:0000313" key="2">
    <source>
        <dbReference type="Proteomes" id="UP000652761"/>
    </source>
</evidence>
<dbReference type="AlphaFoldDB" id="A0A843TSW9"/>
<sequence length="121" mass="14070">EIDHKFVTAKFLSWRQHRVPLTHVGGKAFAAKFFRQDIDVHLCVVKIHSRRQHRVSFTPVGDNPFAAKFFRFSQNNYFDLWAVFVGFLDIGACCKIYDWSGETGVPVLEEDIVRIDSEHEE</sequence>
<name>A0A843TSW9_COLES</name>